<dbReference type="AlphaFoldDB" id="A0A397GBJ8"/>
<accession>A0A397GBJ8</accession>
<dbReference type="OrthoDB" id="550575at2759"/>
<dbReference type="GO" id="GO:0031146">
    <property type="term" value="P:SCF-dependent proteasomal ubiquitin-dependent protein catabolic process"/>
    <property type="evidence" value="ECO:0007669"/>
    <property type="project" value="TreeGrafter"/>
</dbReference>
<dbReference type="EMBL" id="PQFF01000480">
    <property type="protein sequence ID" value="RHZ47837.1"/>
    <property type="molecule type" value="Genomic_DNA"/>
</dbReference>
<evidence type="ECO:0000313" key="3">
    <source>
        <dbReference type="EMBL" id="RHZ47837.1"/>
    </source>
</evidence>
<gene>
    <name evidence="3" type="ORF">Glove_566g32</name>
</gene>
<dbReference type="Pfam" id="PF25372">
    <property type="entry name" value="DUF7885"/>
    <property type="match status" value="1"/>
</dbReference>
<dbReference type="Pfam" id="PF13516">
    <property type="entry name" value="LRR_6"/>
    <property type="match status" value="1"/>
</dbReference>
<evidence type="ECO:0000259" key="2">
    <source>
        <dbReference type="Pfam" id="PF25372"/>
    </source>
</evidence>
<name>A0A397GBJ8_9GLOM</name>
<protein>
    <recommendedName>
        <fullName evidence="2">F-box/LRR-repeat protein 15-like leucin rich repeat domain-containing protein</fullName>
    </recommendedName>
</protein>
<dbReference type="Gene3D" id="3.80.10.10">
    <property type="entry name" value="Ribonuclease Inhibitor"/>
    <property type="match status" value="1"/>
</dbReference>
<dbReference type="STRING" id="1348612.A0A397GBJ8"/>
<dbReference type="PANTHER" id="PTHR13318">
    <property type="entry name" value="PARTNER OF PAIRED, ISOFORM B-RELATED"/>
    <property type="match status" value="1"/>
</dbReference>
<dbReference type="Proteomes" id="UP000266861">
    <property type="component" value="Unassembled WGS sequence"/>
</dbReference>
<dbReference type="InterPro" id="IPR001611">
    <property type="entry name" value="Leu-rich_rpt"/>
</dbReference>
<dbReference type="InterPro" id="IPR006553">
    <property type="entry name" value="Leu-rich_rpt_Cys-con_subtyp"/>
</dbReference>
<evidence type="ECO:0000256" key="1">
    <source>
        <dbReference type="SAM" id="MobiDB-lite"/>
    </source>
</evidence>
<dbReference type="InterPro" id="IPR032675">
    <property type="entry name" value="LRR_dom_sf"/>
</dbReference>
<proteinExistence type="predicted"/>
<feature type="domain" description="F-box/LRR-repeat protein 15-like leucin rich repeat" evidence="2">
    <location>
        <begin position="166"/>
        <end position="273"/>
    </location>
</feature>
<organism evidence="3 4">
    <name type="scientific">Diversispora epigaea</name>
    <dbReference type="NCBI Taxonomy" id="1348612"/>
    <lineage>
        <taxon>Eukaryota</taxon>
        <taxon>Fungi</taxon>
        <taxon>Fungi incertae sedis</taxon>
        <taxon>Mucoromycota</taxon>
        <taxon>Glomeromycotina</taxon>
        <taxon>Glomeromycetes</taxon>
        <taxon>Diversisporales</taxon>
        <taxon>Diversisporaceae</taxon>
        <taxon>Diversispora</taxon>
    </lineage>
</organism>
<evidence type="ECO:0000313" key="4">
    <source>
        <dbReference type="Proteomes" id="UP000266861"/>
    </source>
</evidence>
<feature type="region of interest" description="Disordered" evidence="1">
    <location>
        <begin position="367"/>
        <end position="392"/>
    </location>
</feature>
<keyword evidence="4" id="KW-1185">Reference proteome</keyword>
<dbReference type="InterPro" id="IPR057207">
    <property type="entry name" value="FBXL15_LRR"/>
</dbReference>
<dbReference type="SMART" id="SM00367">
    <property type="entry name" value="LRR_CC"/>
    <property type="match status" value="8"/>
</dbReference>
<dbReference type="GO" id="GO:0019005">
    <property type="term" value="C:SCF ubiquitin ligase complex"/>
    <property type="evidence" value="ECO:0007669"/>
    <property type="project" value="TreeGrafter"/>
</dbReference>
<sequence length="392" mass="44736">MQSEIDTNNGKVTHLEFVGDRASDQNLLEKFLASACKEQKTSYSSNLRSLKITHYSKLSDKKILYILRSYSNIVNLNFERSESFTDASLIIIARLCPNLESLNICGNQDITGHPIYKIAQSCQKLRHLDIGFCGNITDDFVYKIVKANCKLELLCIGGLKRYKPISDRTISTIAHSCPNLRHFSLTGCHNITDNSVNKLLQHIHNLEYLELDQCRLITDSSIRGVANSCPNLEHLDISACDASETSICIIHCSNLEYLSIVGTNVSKGALSKLSPKIKIKQDSTLEMEPKEELNDLRTSLIKDKHYQKSIVELERDMRGTVERLSLIVRIYGLKEKINYQPTKPEYDTNYAITEFVPRDIKYRGKEPLSSHMKFQTPRSEFHQRLRENNFSP</sequence>
<feature type="compositionally biased region" description="Basic and acidic residues" evidence="1">
    <location>
        <begin position="379"/>
        <end position="392"/>
    </location>
</feature>
<reference evidence="3 4" key="1">
    <citation type="submission" date="2018-08" db="EMBL/GenBank/DDBJ databases">
        <title>Genome and evolution of the arbuscular mycorrhizal fungus Diversispora epigaea (formerly Glomus versiforme) and its bacterial endosymbionts.</title>
        <authorList>
            <person name="Sun X."/>
            <person name="Fei Z."/>
            <person name="Harrison M."/>
        </authorList>
    </citation>
    <scope>NUCLEOTIDE SEQUENCE [LARGE SCALE GENOMIC DNA]</scope>
    <source>
        <strain evidence="3 4">IT104</strain>
    </source>
</reference>
<comment type="caution">
    <text evidence="3">The sequence shown here is derived from an EMBL/GenBank/DDBJ whole genome shotgun (WGS) entry which is preliminary data.</text>
</comment>
<dbReference type="SUPFAM" id="SSF52047">
    <property type="entry name" value="RNI-like"/>
    <property type="match status" value="1"/>
</dbReference>